<protein>
    <submittedName>
        <fullName evidence="5">GNAT family N-acetyltransferase</fullName>
    </submittedName>
</protein>
<dbReference type="EMBL" id="JAPNUD010000006">
    <property type="protein sequence ID" value="MDA0639720.1"/>
    <property type="molecule type" value="Genomic_DNA"/>
</dbReference>
<accession>A0ABT4SRP7</accession>
<dbReference type="Gene3D" id="3.40.630.30">
    <property type="match status" value="1"/>
</dbReference>
<evidence type="ECO:0000313" key="5">
    <source>
        <dbReference type="EMBL" id="MDA0639720.1"/>
    </source>
</evidence>
<evidence type="ECO:0000256" key="3">
    <source>
        <dbReference type="SAM" id="MobiDB-lite"/>
    </source>
</evidence>
<keyword evidence="6" id="KW-1185">Reference proteome</keyword>
<feature type="region of interest" description="Disordered" evidence="3">
    <location>
        <begin position="221"/>
        <end position="248"/>
    </location>
</feature>
<evidence type="ECO:0000259" key="4">
    <source>
        <dbReference type="PROSITE" id="PS51186"/>
    </source>
</evidence>
<proteinExistence type="predicted"/>
<dbReference type="Pfam" id="PF00583">
    <property type="entry name" value="Acetyltransf_1"/>
    <property type="match status" value="1"/>
</dbReference>
<dbReference type="SUPFAM" id="SSF55729">
    <property type="entry name" value="Acyl-CoA N-acyltransferases (Nat)"/>
    <property type="match status" value="1"/>
</dbReference>
<dbReference type="PANTHER" id="PTHR43877">
    <property type="entry name" value="AMINOALKYLPHOSPHONATE N-ACETYLTRANSFERASE-RELATED-RELATED"/>
    <property type="match status" value="1"/>
</dbReference>
<sequence length="248" mass="27374">MIDAVPKLTARVRFPSPALIVAAQVDRGIRELGFDSSRAVDLCVPLRAIGPIDKTINCAVRSGGGARVGRNRGDNITIMVGWEIRSASVADVEMVAELRAVVLRPDLERLGRYDEQRVRQRLRDGFTPAHTWMIEVDGASAGCVALRPAKDTYWLEHFYLDPDSQGRGIGTAVLSRLLEWCDREGAVVRLNVLQGSSARQLYERHGFTAETEDEVDVFMVRHPSSPGDHPAETRPGGSDSRPRLCFTP</sequence>
<dbReference type="CDD" id="cd04301">
    <property type="entry name" value="NAT_SF"/>
    <property type="match status" value="1"/>
</dbReference>
<keyword evidence="1" id="KW-0808">Transferase</keyword>
<dbReference type="RefSeq" id="WP_271275170.1">
    <property type="nucleotide sequence ID" value="NZ_BAABFD010000028.1"/>
</dbReference>
<organism evidence="5 6">
    <name type="scientific">Nonomuraea ferruginea</name>
    <dbReference type="NCBI Taxonomy" id="46174"/>
    <lineage>
        <taxon>Bacteria</taxon>
        <taxon>Bacillati</taxon>
        <taxon>Actinomycetota</taxon>
        <taxon>Actinomycetes</taxon>
        <taxon>Streptosporangiales</taxon>
        <taxon>Streptosporangiaceae</taxon>
        <taxon>Nonomuraea</taxon>
    </lineage>
</organism>
<dbReference type="InterPro" id="IPR000182">
    <property type="entry name" value="GNAT_dom"/>
</dbReference>
<comment type="caution">
    <text evidence="5">The sequence shown here is derived from an EMBL/GenBank/DDBJ whole genome shotgun (WGS) entry which is preliminary data.</text>
</comment>
<feature type="domain" description="N-acetyltransferase" evidence="4">
    <location>
        <begin position="82"/>
        <end position="224"/>
    </location>
</feature>
<dbReference type="InterPro" id="IPR016181">
    <property type="entry name" value="Acyl_CoA_acyltransferase"/>
</dbReference>
<reference evidence="5 6" key="1">
    <citation type="submission" date="2022-11" db="EMBL/GenBank/DDBJ databases">
        <title>Nonomuraea corallina sp. nov., a new species of the genus Nonomuraea isolated from sea side sediment in Thai sea.</title>
        <authorList>
            <person name="Ngamcharungchit C."/>
            <person name="Matsumoto A."/>
            <person name="Suriyachadkun C."/>
            <person name="Panbangred W."/>
            <person name="Inahashi Y."/>
            <person name="Intra B."/>
        </authorList>
    </citation>
    <scope>NUCLEOTIDE SEQUENCE [LARGE SCALE GENOMIC DNA]</scope>
    <source>
        <strain evidence="5 6">DSM 43553</strain>
    </source>
</reference>
<evidence type="ECO:0000313" key="6">
    <source>
        <dbReference type="Proteomes" id="UP001212498"/>
    </source>
</evidence>
<dbReference type="Proteomes" id="UP001212498">
    <property type="component" value="Unassembled WGS sequence"/>
</dbReference>
<evidence type="ECO:0000256" key="2">
    <source>
        <dbReference type="ARBA" id="ARBA00023315"/>
    </source>
</evidence>
<name>A0ABT4SRP7_9ACTN</name>
<keyword evidence="2" id="KW-0012">Acyltransferase</keyword>
<dbReference type="PANTHER" id="PTHR43877:SF2">
    <property type="entry name" value="AMINOALKYLPHOSPHONATE N-ACETYLTRANSFERASE-RELATED"/>
    <property type="match status" value="1"/>
</dbReference>
<dbReference type="PROSITE" id="PS51186">
    <property type="entry name" value="GNAT"/>
    <property type="match status" value="1"/>
</dbReference>
<gene>
    <name evidence="5" type="ORF">OUY24_03710</name>
</gene>
<dbReference type="InterPro" id="IPR050832">
    <property type="entry name" value="Bact_Acetyltransf"/>
</dbReference>
<evidence type="ECO:0000256" key="1">
    <source>
        <dbReference type="ARBA" id="ARBA00022679"/>
    </source>
</evidence>